<dbReference type="FunFam" id="2.10.25.10:FF:000023">
    <property type="entry name" value="Fibrillin 2"/>
    <property type="match status" value="1"/>
</dbReference>
<dbReference type="InterPro" id="IPR001881">
    <property type="entry name" value="EGF-like_Ca-bd_dom"/>
</dbReference>
<dbReference type="InterPro" id="IPR000152">
    <property type="entry name" value="EGF-type_Asp/Asn_hydroxyl_site"/>
</dbReference>
<dbReference type="InterPro" id="IPR000742">
    <property type="entry name" value="EGF"/>
</dbReference>
<accession>A0A212CUH3</accession>
<evidence type="ECO:0000256" key="8">
    <source>
        <dbReference type="PROSITE-ProRule" id="PRU00076"/>
    </source>
</evidence>
<evidence type="ECO:0000313" key="10">
    <source>
        <dbReference type="EMBL" id="OWK09647.1"/>
    </source>
</evidence>
<dbReference type="InterPro" id="IPR018097">
    <property type="entry name" value="EGF_Ca-bd_CS"/>
</dbReference>
<dbReference type="OrthoDB" id="446173at2759"/>
<proteinExistence type="predicted"/>
<keyword evidence="5" id="KW-0677">Repeat</keyword>
<evidence type="ECO:0000313" key="11">
    <source>
        <dbReference type="Proteomes" id="UP000242450"/>
    </source>
</evidence>
<keyword evidence="7" id="KW-0325">Glycoprotein</keyword>
<gene>
    <name evidence="10" type="ORF">Celaphus_00006168</name>
</gene>
<dbReference type="PROSITE" id="PS50026">
    <property type="entry name" value="EGF_3"/>
    <property type="match status" value="1"/>
</dbReference>
<dbReference type="PANTHER" id="PTHR47333">
    <property type="entry name" value="VON WILLEBRAND FACTOR C AND EGF DOMAIN-CONTAINING PROTEIN"/>
    <property type="match status" value="1"/>
</dbReference>
<dbReference type="PROSITE" id="PS01187">
    <property type="entry name" value="EGF_CA"/>
    <property type="match status" value="1"/>
</dbReference>
<evidence type="ECO:0000256" key="6">
    <source>
        <dbReference type="ARBA" id="ARBA00023157"/>
    </source>
</evidence>
<dbReference type="InterPro" id="IPR049883">
    <property type="entry name" value="NOTCH1_EGF-like"/>
</dbReference>
<dbReference type="GO" id="GO:0005509">
    <property type="term" value="F:calcium ion binding"/>
    <property type="evidence" value="ECO:0007669"/>
    <property type="project" value="InterPro"/>
</dbReference>
<organism evidence="10 11">
    <name type="scientific">Cervus elaphus hippelaphus</name>
    <name type="common">European red deer</name>
    <dbReference type="NCBI Taxonomy" id="46360"/>
    <lineage>
        <taxon>Eukaryota</taxon>
        <taxon>Metazoa</taxon>
        <taxon>Chordata</taxon>
        <taxon>Craniata</taxon>
        <taxon>Vertebrata</taxon>
        <taxon>Euteleostomi</taxon>
        <taxon>Mammalia</taxon>
        <taxon>Eutheria</taxon>
        <taxon>Laurasiatheria</taxon>
        <taxon>Artiodactyla</taxon>
        <taxon>Ruminantia</taxon>
        <taxon>Pecora</taxon>
        <taxon>Cervidae</taxon>
        <taxon>Cervinae</taxon>
        <taxon>Cervus</taxon>
    </lineage>
</organism>
<name>A0A212CUH3_CEREH</name>
<dbReference type="FunFam" id="2.10.25.10:FF:000087">
    <property type="entry name" value="Fibrillin 2"/>
    <property type="match status" value="1"/>
</dbReference>
<sequence>MSALASPIHAEKGGVGKQPPGIWLIFAVEIVIPLLGISEAKQNTLPLASDEDWSLLVLRMPSSNTLPGALDLGDHVCSPYDENECLSAHICGGASCHNTLGSYKCMCPAGFQYEQFSGGCQDINECGSAQAPCSYGCSNTEGGYLCACPPGYFRIGQGHCVSGMGMGRGNPEPPASSEMDDNSLSPEACYECKINGYPKRGRKRRSTNETDASNIEDQPEIEANVSLASWDVEKTAMFAFNISHISNKVRILELLPALTTLTNHNRYLIESGNENGFFKINQKEGISYLHFTKKKPVAGTYSLQISSTPLYKKKELNQLEDKYDKDYLSGELGDNLKMKIQILLH</sequence>
<feature type="domain" description="EGF-like" evidence="9">
    <location>
        <begin position="81"/>
        <end position="117"/>
    </location>
</feature>
<keyword evidence="2" id="KW-0964">Secreted</keyword>
<dbReference type="CDD" id="cd00054">
    <property type="entry name" value="EGF_CA"/>
    <property type="match status" value="2"/>
</dbReference>
<protein>
    <submittedName>
        <fullName evidence="10">FBN1</fullName>
    </submittedName>
</protein>
<evidence type="ECO:0000256" key="1">
    <source>
        <dbReference type="ARBA" id="ARBA00004613"/>
    </source>
</evidence>
<dbReference type="Gene3D" id="2.10.25.10">
    <property type="entry name" value="Laminin"/>
    <property type="match status" value="2"/>
</dbReference>
<dbReference type="AlphaFoldDB" id="A0A212CUH3"/>
<dbReference type="EMBL" id="MKHE01000012">
    <property type="protein sequence ID" value="OWK09647.1"/>
    <property type="molecule type" value="Genomic_DNA"/>
</dbReference>
<dbReference type="PROSITE" id="PS00010">
    <property type="entry name" value="ASX_HYDROXYL"/>
    <property type="match status" value="2"/>
</dbReference>
<keyword evidence="4" id="KW-0732">Signal</keyword>
<evidence type="ECO:0000256" key="3">
    <source>
        <dbReference type="ARBA" id="ARBA00022536"/>
    </source>
</evidence>
<comment type="subcellular location">
    <subcellularLocation>
        <location evidence="1">Secreted</location>
    </subcellularLocation>
</comment>
<dbReference type="InterPro" id="IPR009030">
    <property type="entry name" value="Growth_fac_rcpt_cys_sf"/>
</dbReference>
<dbReference type="Pfam" id="PF07645">
    <property type="entry name" value="EGF_CA"/>
    <property type="match status" value="2"/>
</dbReference>
<keyword evidence="3 8" id="KW-0245">EGF-like domain</keyword>
<dbReference type="SUPFAM" id="SSF57184">
    <property type="entry name" value="Growth factor receptor domain"/>
    <property type="match status" value="1"/>
</dbReference>
<evidence type="ECO:0000256" key="5">
    <source>
        <dbReference type="ARBA" id="ARBA00022737"/>
    </source>
</evidence>
<dbReference type="PANTHER" id="PTHR47333:SF5">
    <property type="entry name" value="FIBRILLIN-3"/>
    <property type="match status" value="1"/>
</dbReference>
<comment type="caution">
    <text evidence="8">Lacks conserved residue(s) required for the propagation of feature annotation.</text>
</comment>
<evidence type="ECO:0000259" key="9">
    <source>
        <dbReference type="PROSITE" id="PS50026"/>
    </source>
</evidence>
<evidence type="ECO:0000256" key="4">
    <source>
        <dbReference type="ARBA" id="ARBA00022729"/>
    </source>
</evidence>
<evidence type="ECO:0000256" key="2">
    <source>
        <dbReference type="ARBA" id="ARBA00022525"/>
    </source>
</evidence>
<dbReference type="SMART" id="SM00181">
    <property type="entry name" value="EGF"/>
    <property type="match status" value="2"/>
</dbReference>
<dbReference type="PROSITE" id="PS01186">
    <property type="entry name" value="EGF_2"/>
    <property type="match status" value="1"/>
</dbReference>
<keyword evidence="11" id="KW-1185">Reference proteome</keyword>
<comment type="caution">
    <text evidence="10">The sequence shown here is derived from an EMBL/GenBank/DDBJ whole genome shotgun (WGS) entry which is preliminary data.</text>
</comment>
<reference evidence="10 11" key="1">
    <citation type="journal article" date="2018" name="Mol. Genet. Genomics">
        <title>The red deer Cervus elaphus genome CerEla1.0: sequencing, annotating, genes, and chromosomes.</title>
        <authorList>
            <person name="Bana N.A."/>
            <person name="Nyiri A."/>
            <person name="Nagy J."/>
            <person name="Frank K."/>
            <person name="Nagy T."/>
            <person name="Steger V."/>
            <person name="Schiller M."/>
            <person name="Lakatos P."/>
            <person name="Sugar L."/>
            <person name="Horn P."/>
            <person name="Barta E."/>
            <person name="Orosz L."/>
        </authorList>
    </citation>
    <scope>NUCLEOTIDE SEQUENCE [LARGE SCALE GENOMIC DNA]</scope>
    <source>
        <strain evidence="10">Hungarian</strain>
    </source>
</reference>
<dbReference type="Proteomes" id="UP000242450">
    <property type="component" value="Chromosome 12"/>
</dbReference>
<dbReference type="GO" id="GO:0005576">
    <property type="term" value="C:extracellular region"/>
    <property type="evidence" value="ECO:0007669"/>
    <property type="project" value="UniProtKB-SubCell"/>
</dbReference>
<evidence type="ECO:0000256" key="7">
    <source>
        <dbReference type="ARBA" id="ARBA00023180"/>
    </source>
</evidence>
<keyword evidence="6" id="KW-1015">Disulfide bond</keyword>
<dbReference type="InterPro" id="IPR052080">
    <property type="entry name" value="vWF_C/EGF_Fibrillin"/>
</dbReference>
<dbReference type="SMART" id="SM00179">
    <property type="entry name" value="EGF_CA"/>
    <property type="match status" value="2"/>
</dbReference>